<dbReference type="Pfam" id="PF04237">
    <property type="entry name" value="YjbR"/>
    <property type="match status" value="1"/>
</dbReference>
<dbReference type="PANTHER" id="PTHR35145:SF1">
    <property type="entry name" value="CYTOPLASMIC PROTEIN"/>
    <property type="match status" value="1"/>
</dbReference>
<dbReference type="Gene3D" id="3.90.1150.30">
    <property type="match status" value="1"/>
</dbReference>
<dbReference type="OrthoDB" id="9789813at2"/>
<dbReference type="Proteomes" id="UP000282311">
    <property type="component" value="Unassembled WGS sequence"/>
</dbReference>
<sequence length="151" mass="16691">MAYLGRSPGSCSALSKIRFLRRSGDRGGQLTLTALTRTELLQICLAKRGAREDYPFGPEPLVMKVGSKMFALISGGERQAVISLKCEPEAAYLLRQMYEAVKPGYHLNKQHWNSVEMNGTIPSDEVRGMIDDSYALVAKRLTKAEKAELGL</sequence>
<proteinExistence type="predicted"/>
<keyword evidence="2" id="KW-1185">Reference proteome</keyword>
<dbReference type="InterPro" id="IPR007351">
    <property type="entry name" value="YjbR"/>
</dbReference>
<dbReference type="PANTHER" id="PTHR35145">
    <property type="entry name" value="CYTOPLASMIC PROTEIN-RELATED"/>
    <property type="match status" value="1"/>
</dbReference>
<dbReference type="InterPro" id="IPR058532">
    <property type="entry name" value="YjbR/MT2646/Rv2570-like"/>
</dbReference>
<dbReference type="GO" id="GO:0003677">
    <property type="term" value="F:DNA binding"/>
    <property type="evidence" value="ECO:0007669"/>
    <property type="project" value="UniProtKB-KW"/>
</dbReference>
<evidence type="ECO:0000313" key="1">
    <source>
        <dbReference type="EMBL" id="RKN64452.1"/>
    </source>
</evidence>
<accession>A0A3B0AVQ9</accession>
<keyword evidence="1" id="KW-0238">DNA-binding</keyword>
<dbReference type="EMBL" id="RBAH01000042">
    <property type="protein sequence ID" value="RKN64452.1"/>
    <property type="molecule type" value="Genomic_DNA"/>
</dbReference>
<name>A0A3B0AVQ9_9BACL</name>
<reference evidence="1 2" key="1">
    <citation type="journal article" date="2007" name="Int. J. Syst. Evol. Microbiol.">
        <title>Paenibacillus ginsengarvi sp. nov., isolated from soil from ginseng cultivation.</title>
        <authorList>
            <person name="Yoon M.H."/>
            <person name="Ten L.N."/>
            <person name="Im W.T."/>
        </authorList>
    </citation>
    <scope>NUCLEOTIDE SEQUENCE [LARGE SCALE GENOMIC DNA]</scope>
    <source>
        <strain evidence="1 2">KCTC 13059</strain>
    </source>
</reference>
<organism evidence="1 2">
    <name type="scientific">Paenibacillus ginsengarvi</name>
    <dbReference type="NCBI Taxonomy" id="400777"/>
    <lineage>
        <taxon>Bacteria</taxon>
        <taxon>Bacillati</taxon>
        <taxon>Bacillota</taxon>
        <taxon>Bacilli</taxon>
        <taxon>Bacillales</taxon>
        <taxon>Paenibacillaceae</taxon>
        <taxon>Paenibacillus</taxon>
    </lineage>
</organism>
<gene>
    <name evidence="1" type="ORF">D7M11_33895</name>
</gene>
<comment type="caution">
    <text evidence="1">The sequence shown here is derived from an EMBL/GenBank/DDBJ whole genome shotgun (WGS) entry which is preliminary data.</text>
</comment>
<dbReference type="SUPFAM" id="SSF142906">
    <property type="entry name" value="YjbR-like"/>
    <property type="match status" value="1"/>
</dbReference>
<dbReference type="InterPro" id="IPR038056">
    <property type="entry name" value="YjbR-like_sf"/>
</dbReference>
<evidence type="ECO:0000313" key="2">
    <source>
        <dbReference type="Proteomes" id="UP000282311"/>
    </source>
</evidence>
<dbReference type="AlphaFoldDB" id="A0A3B0AVQ9"/>
<protein>
    <submittedName>
        <fullName evidence="1">MmcQ/YjbR family DNA-binding protein</fullName>
    </submittedName>
</protein>